<keyword evidence="1" id="KW-0812">Transmembrane</keyword>
<dbReference type="Proteomes" id="UP000054166">
    <property type="component" value="Unassembled WGS sequence"/>
</dbReference>
<evidence type="ECO:0000313" key="2">
    <source>
        <dbReference type="EMBL" id="KIM74639.1"/>
    </source>
</evidence>
<sequence length="110" mass="12678">MSWPLSIVIFAGVMLTVTNSIRTAFNFPFVTPTPMHRVHHDALHTIYFITAGLYSKPHLYYKVGRMMMNIRRLIPDDLEHTAMDLGICQTELRIRRRGSRLSYGPSSPDE</sequence>
<keyword evidence="1" id="KW-1133">Transmembrane helix</keyword>
<dbReference type="HOGENOM" id="CLU_2172004_0_0_1"/>
<evidence type="ECO:0000313" key="3">
    <source>
        <dbReference type="Proteomes" id="UP000054166"/>
    </source>
</evidence>
<evidence type="ECO:0000256" key="1">
    <source>
        <dbReference type="SAM" id="Phobius"/>
    </source>
</evidence>
<keyword evidence="1" id="KW-0472">Membrane</keyword>
<organism evidence="2 3">
    <name type="scientific">Piloderma croceum (strain F 1598)</name>
    <dbReference type="NCBI Taxonomy" id="765440"/>
    <lineage>
        <taxon>Eukaryota</taxon>
        <taxon>Fungi</taxon>
        <taxon>Dikarya</taxon>
        <taxon>Basidiomycota</taxon>
        <taxon>Agaricomycotina</taxon>
        <taxon>Agaricomycetes</taxon>
        <taxon>Agaricomycetidae</taxon>
        <taxon>Atheliales</taxon>
        <taxon>Atheliaceae</taxon>
        <taxon>Piloderma</taxon>
    </lineage>
</organism>
<reference evidence="2 3" key="1">
    <citation type="submission" date="2014-04" db="EMBL/GenBank/DDBJ databases">
        <authorList>
            <consortium name="DOE Joint Genome Institute"/>
            <person name="Kuo A."/>
            <person name="Tarkka M."/>
            <person name="Buscot F."/>
            <person name="Kohler A."/>
            <person name="Nagy L.G."/>
            <person name="Floudas D."/>
            <person name="Copeland A."/>
            <person name="Barry K.W."/>
            <person name="Cichocki N."/>
            <person name="Veneault-Fourrey C."/>
            <person name="LaButti K."/>
            <person name="Lindquist E.A."/>
            <person name="Lipzen A."/>
            <person name="Lundell T."/>
            <person name="Morin E."/>
            <person name="Murat C."/>
            <person name="Sun H."/>
            <person name="Tunlid A."/>
            <person name="Henrissat B."/>
            <person name="Grigoriev I.V."/>
            <person name="Hibbett D.S."/>
            <person name="Martin F."/>
            <person name="Nordberg H.P."/>
            <person name="Cantor M.N."/>
            <person name="Hua S.X."/>
        </authorList>
    </citation>
    <scope>NUCLEOTIDE SEQUENCE [LARGE SCALE GENOMIC DNA]</scope>
    <source>
        <strain evidence="2 3">F 1598</strain>
    </source>
</reference>
<gene>
    <name evidence="2" type="ORF">PILCRDRAFT_700625</name>
</gene>
<dbReference type="InParanoid" id="A0A0C3F3P7"/>
<protein>
    <submittedName>
        <fullName evidence="2">Uncharacterized protein</fullName>
    </submittedName>
</protein>
<dbReference type="EMBL" id="KN833058">
    <property type="protein sequence ID" value="KIM74639.1"/>
    <property type="molecule type" value="Genomic_DNA"/>
</dbReference>
<name>A0A0C3F3P7_PILCF</name>
<reference evidence="3" key="2">
    <citation type="submission" date="2015-01" db="EMBL/GenBank/DDBJ databases">
        <title>Evolutionary Origins and Diversification of the Mycorrhizal Mutualists.</title>
        <authorList>
            <consortium name="DOE Joint Genome Institute"/>
            <consortium name="Mycorrhizal Genomics Consortium"/>
            <person name="Kohler A."/>
            <person name="Kuo A."/>
            <person name="Nagy L.G."/>
            <person name="Floudas D."/>
            <person name="Copeland A."/>
            <person name="Barry K.W."/>
            <person name="Cichocki N."/>
            <person name="Veneault-Fourrey C."/>
            <person name="LaButti K."/>
            <person name="Lindquist E.A."/>
            <person name="Lipzen A."/>
            <person name="Lundell T."/>
            <person name="Morin E."/>
            <person name="Murat C."/>
            <person name="Riley R."/>
            <person name="Ohm R."/>
            <person name="Sun H."/>
            <person name="Tunlid A."/>
            <person name="Henrissat B."/>
            <person name="Grigoriev I.V."/>
            <person name="Hibbett D.S."/>
            <person name="Martin F."/>
        </authorList>
    </citation>
    <scope>NUCLEOTIDE SEQUENCE [LARGE SCALE GENOMIC DNA]</scope>
    <source>
        <strain evidence="3">F 1598</strain>
    </source>
</reference>
<accession>A0A0C3F3P7</accession>
<dbReference type="AlphaFoldDB" id="A0A0C3F3P7"/>
<feature type="transmembrane region" description="Helical" evidence="1">
    <location>
        <begin position="44"/>
        <end position="61"/>
    </location>
</feature>
<proteinExistence type="predicted"/>
<keyword evidence="3" id="KW-1185">Reference proteome</keyword>